<reference evidence="1 2" key="1">
    <citation type="submission" date="2020-03" db="EMBL/GenBank/DDBJ databases">
        <authorList>
            <person name="Bakhshi Ganjeh M."/>
        </authorList>
    </citation>
    <scope>NUCLEOTIDE SEQUENCE [LARGE SCALE GENOMIC DNA]</scope>
    <source>
        <strain evidence="2">Iran 50</strain>
    </source>
</reference>
<protein>
    <submittedName>
        <fullName evidence="1">Uncharacterized protein</fullName>
    </submittedName>
</protein>
<proteinExistence type="predicted"/>
<accession>A0ABX7UQ98</accession>
<dbReference type="RefSeq" id="WP_085653871.1">
    <property type="nucleotide sequence ID" value="NZ_CP050854.1"/>
</dbReference>
<dbReference type="Proteomes" id="UP000671960">
    <property type="component" value="Chromosome"/>
</dbReference>
<evidence type="ECO:0000313" key="2">
    <source>
        <dbReference type="Proteomes" id="UP000671960"/>
    </source>
</evidence>
<dbReference type="EMBL" id="CP050854">
    <property type="protein sequence ID" value="QTF07889.1"/>
    <property type="molecule type" value="Genomic_DNA"/>
</dbReference>
<keyword evidence="2" id="KW-1185">Reference proteome</keyword>
<organism evidence="1 2">
    <name type="scientific">Brenneria izadpanahii</name>
    <dbReference type="NCBI Taxonomy" id="2722756"/>
    <lineage>
        <taxon>Bacteria</taxon>
        <taxon>Pseudomonadati</taxon>
        <taxon>Pseudomonadota</taxon>
        <taxon>Gammaproteobacteria</taxon>
        <taxon>Enterobacterales</taxon>
        <taxon>Pectobacteriaceae</taxon>
        <taxon>Brenneria</taxon>
    </lineage>
</organism>
<gene>
    <name evidence="1" type="ORF">HC231_08015</name>
</gene>
<evidence type="ECO:0000313" key="1">
    <source>
        <dbReference type="EMBL" id="QTF07889.1"/>
    </source>
</evidence>
<sequence>MDAQEFIDVLNTVVRDAAVEDTISILESPPGRKPAKELIKLSEFYNKQNEESKLLINKIMKYVADDAVFGMLCVIDGVRAIEDDNKGELILNYQNAKNSTVTLNANKDLHDIFNAN</sequence>
<name>A0ABX7UQ98_9GAMM</name>